<reference evidence="1 2" key="1">
    <citation type="submission" date="2024-03" db="EMBL/GenBank/DDBJ databases">
        <authorList>
            <person name="Jo J.-H."/>
        </authorList>
    </citation>
    <scope>NUCLEOTIDE SEQUENCE [LARGE SCALE GENOMIC DNA]</scope>
    <source>
        <strain evidence="1 2">PS1R-30</strain>
    </source>
</reference>
<name>A0ABU8S294_9SPHN</name>
<sequence>MSSEGTDRILKLPVVLDLTSLSRATLYRKIEAGTFPRQIRLNTRRTGWRESEVKEWMRNPIYYSVEDYRAS</sequence>
<dbReference type="InterPro" id="IPR010260">
    <property type="entry name" value="AlpA"/>
</dbReference>
<protein>
    <submittedName>
        <fullName evidence="1">AlpA family phage regulatory protein</fullName>
    </submittedName>
</protein>
<evidence type="ECO:0000313" key="2">
    <source>
        <dbReference type="Proteomes" id="UP001361239"/>
    </source>
</evidence>
<dbReference type="PANTHER" id="PTHR36154">
    <property type="entry name" value="DNA-BINDING TRANSCRIPTIONAL ACTIVATOR ALPA"/>
    <property type="match status" value="1"/>
</dbReference>
<gene>
    <name evidence="1" type="ORF">WG901_22700</name>
</gene>
<keyword evidence="2" id="KW-1185">Reference proteome</keyword>
<comment type="caution">
    <text evidence="1">The sequence shown here is derived from an EMBL/GenBank/DDBJ whole genome shotgun (WGS) entry which is preliminary data.</text>
</comment>
<dbReference type="RefSeq" id="WP_339589419.1">
    <property type="nucleotide sequence ID" value="NZ_JBBHJZ010000008.1"/>
</dbReference>
<dbReference type="InterPro" id="IPR052931">
    <property type="entry name" value="Prophage_regulatory_activator"/>
</dbReference>
<dbReference type="Pfam" id="PF05930">
    <property type="entry name" value="Phage_AlpA"/>
    <property type="match status" value="1"/>
</dbReference>
<dbReference type="Proteomes" id="UP001361239">
    <property type="component" value="Unassembled WGS sequence"/>
</dbReference>
<accession>A0ABU8S294</accession>
<evidence type="ECO:0000313" key="1">
    <source>
        <dbReference type="EMBL" id="MEJ5979481.1"/>
    </source>
</evidence>
<proteinExistence type="predicted"/>
<dbReference type="EMBL" id="JBBHJZ010000008">
    <property type="protein sequence ID" value="MEJ5979481.1"/>
    <property type="molecule type" value="Genomic_DNA"/>
</dbReference>
<organism evidence="1 2">
    <name type="scientific">Novosphingobium anseongense</name>
    <dbReference type="NCBI Taxonomy" id="3133436"/>
    <lineage>
        <taxon>Bacteria</taxon>
        <taxon>Pseudomonadati</taxon>
        <taxon>Pseudomonadota</taxon>
        <taxon>Alphaproteobacteria</taxon>
        <taxon>Sphingomonadales</taxon>
        <taxon>Sphingomonadaceae</taxon>
        <taxon>Novosphingobium</taxon>
    </lineage>
</organism>
<dbReference type="Gene3D" id="1.10.238.160">
    <property type="match status" value="1"/>
</dbReference>
<dbReference type="PANTHER" id="PTHR36154:SF1">
    <property type="entry name" value="DNA-BINDING TRANSCRIPTIONAL ACTIVATOR ALPA"/>
    <property type="match status" value="1"/>
</dbReference>